<protein>
    <submittedName>
        <fullName evidence="1">Zn-binding protein involved in type VI secretion</fullName>
    </submittedName>
</protein>
<accession>A0ABU1PBE8</accession>
<gene>
    <name evidence="1" type="ORF">J2W50_000848</name>
</gene>
<proteinExistence type="predicted"/>
<keyword evidence="2" id="KW-1185">Reference proteome</keyword>
<dbReference type="EMBL" id="JAVDSJ010000001">
    <property type="protein sequence ID" value="MDR6582673.1"/>
    <property type="molecule type" value="Genomic_DNA"/>
</dbReference>
<sequence length="138" mass="14241">MDRPFITLGDKTSHGGTVISADLTCSINGKYMARVGDKVVCPQCKGVFAINSGAPDMVDGEGRSYARHMDTTDCGASLISGEATTAWSDESSLGDPAADAKAEALATASRVAAPTDSGICLDCLRKAAHFGSPTVIRE</sequence>
<dbReference type="Gene3D" id="2.60.200.60">
    <property type="match status" value="1"/>
</dbReference>
<evidence type="ECO:0000313" key="2">
    <source>
        <dbReference type="Proteomes" id="UP001260715"/>
    </source>
</evidence>
<dbReference type="Pfam" id="PF05488">
    <property type="entry name" value="PAAR_motif"/>
    <property type="match status" value="1"/>
</dbReference>
<dbReference type="InterPro" id="IPR008727">
    <property type="entry name" value="PAAR_motif"/>
</dbReference>
<comment type="caution">
    <text evidence="1">The sequence shown here is derived from an EMBL/GenBank/DDBJ whole genome shotgun (WGS) entry which is preliminary data.</text>
</comment>
<evidence type="ECO:0000313" key="1">
    <source>
        <dbReference type="EMBL" id="MDR6582673.1"/>
    </source>
</evidence>
<organism evidence="1 2">
    <name type="scientific">Herbaspirillum frisingense</name>
    <dbReference type="NCBI Taxonomy" id="92645"/>
    <lineage>
        <taxon>Bacteria</taxon>
        <taxon>Pseudomonadati</taxon>
        <taxon>Pseudomonadota</taxon>
        <taxon>Betaproteobacteria</taxon>
        <taxon>Burkholderiales</taxon>
        <taxon>Oxalobacteraceae</taxon>
        <taxon>Herbaspirillum</taxon>
    </lineage>
</organism>
<dbReference type="RefSeq" id="WP_102663777.1">
    <property type="nucleotide sequence ID" value="NZ_JAVDSJ010000001.1"/>
</dbReference>
<name>A0ABU1PBE8_9BURK</name>
<dbReference type="CDD" id="cd14744">
    <property type="entry name" value="PAAR_CT_2"/>
    <property type="match status" value="1"/>
</dbReference>
<dbReference type="Proteomes" id="UP001260715">
    <property type="component" value="Unassembled WGS sequence"/>
</dbReference>
<reference evidence="1 2" key="1">
    <citation type="submission" date="2023-07" db="EMBL/GenBank/DDBJ databases">
        <title>Sorghum-associated microbial communities from plants grown in Nebraska, USA.</title>
        <authorList>
            <person name="Schachtman D."/>
        </authorList>
    </citation>
    <scope>NUCLEOTIDE SEQUENCE [LARGE SCALE GENOMIC DNA]</scope>
    <source>
        <strain evidence="1 2">596</strain>
    </source>
</reference>